<organism evidence="1 2">
    <name type="scientific">Capronia epimyces CBS 606.96</name>
    <dbReference type="NCBI Taxonomy" id="1182542"/>
    <lineage>
        <taxon>Eukaryota</taxon>
        <taxon>Fungi</taxon>
        <taxon>Dikarya</taxon>
        <taxon>Ascomycota</taxon>
        <taxon>Pezizomycotina</taxon>
        <taxon>Eurotiomycetes</taxon>
        <taxon>Chaetothyriomycetidae</taxon>
        <taxon>Chaetothyriales</taxon>
        <taxon>Herpotrichiellaceae</taxon>
        <taxon>Capronia</taxon>
    </lineage>
</organism>
<proteinExistence type="predicted"/>
<dbReference type="GeneID" id="19164555"/>
<keyword evidence="2" id="KW-1185">Reference proteome</keyword>
<dbReference type="AlphaFoldDB" id="W9YQF2"/>
<dbReference type="Proteomes" id="UP000019478">
    <property type="component" value="Unassembled WGS sequence"/>
</dbReference>
<evidence type="ECO:0000313" key="1">
    <source>
        <dbReference type="EMBL" id="EXJ91865.1"/>
    </source>
</evidence>
<reference evidence="1 2" key="1">
    <citation type="submission" date="2013-03" db="EMBL/GenBank/DDBJ databases">
        <title>The Genome Sequence of Capronia epimyces CBS 606.96.</title>
        <authorList>
            <consortium name="The Broad Institute Genomics Platform"/>
            <person name="Cuomo C."/>
            <person name="de Hoog S."/>
            <person name="Gorbushina A."/>
            <person name="Walker B."/>
            <person name="Young S.K."/>
            <person name="Zeng Q."/>
            <person name="Gargeya S."/>
            <person name="Fitzgerald M."/>
            <person name="Haas B."/>
            <person name="Abouelleil A."/>
            <person name="Allen A.W."/>
            <person name="Alvarado L."/>
            <person name="Arachchi H.M."/>
            <person name="Berlin A.M."/>
            <person name="Chapman S.B."/>
            <person name="Gainer-Dewar J."/>
            <person name="Goldberg J."/>
            <person name="Griggs A."/>
            <person name="Gujja S."/>
            <person name="Hansen M."/>
            <person name="Howarth C."/>
            <person name="Imamovic A."/>
            <person name="Ireland A."/>
            <person name="Larimer J."/>
            <person name="McCowan C."/>
            <person name="Murphy C."/>
            <person name="Pearson M."/>
            <person name="Poon T.W."/>
            <person name="Priest M."/>
            <person name="Roberts A."/>
            <person name="Saif S."/>
            <person name="Shea T."/>
            <person name="Sisk P."/>
            <person name="Sykes S."/>
            <person name="Wortman J."/>
            <person name="Nusbaum C."/>
            <person name="Birren B."/>
        </authorList>
    </citation>
    <scope>NUCLEOTIDE SEQUENCE [LARGE SCALE GENOMIC DNA]</scope>
    <source>
        <strain evidence="1 2">CBS 606.96</strain>
    </source>
</reference>
<comment type="caution">
    <text evidence="1">The sequence shown here is derived from an EMBL/GenBank/DDBJ whole genome shotgun (WGS) entry which is preliminary data.</text>
</comment>
<protein>
    <submittedName>
        <fullName evidence="1">Uncharacterized protein</fullName>
    </submittedName>
</protein>
<dbReference type="EMBL" id="AMGY01000001">
    <property type="protein sequence ID" value="EXJ91865.1"/>
    <property type="molecule type" value="Genomic_DNA"/>
</dbReference>
<accession>W9YQF2</accession>
<gene>
    <name evidence="1" type="ORF">A1O3_00415</name>
</gene>
<dbReference type="RefSeq" id="XP_007728755.1">
    <property type="nucleotide sequence ID" value="XM_007730565.1"/>
</dbReference>
<sequence length="72" mass="7573">PPFVPAREALDGEVSAIRGRPTPADLGLSASISQRIFRGPGIPTSHFPLPPVCCSGQPAVLAILTTSLFQYE</sequence>
<name>W9YQF2_9EURO</name>
<feature type="non-terminal residue" evidence="1">
    <location>
        <position position="1"/>
    </location>
</feature>
<evidence type="ECO:0000313" key="2">
    <source>
        <dbReference type="Proteomes" id="UP000019478"/>
    </source>
</evidence>
<dbReference type="HOGENOM" id="CLU_2729051_0_0_1"/>